<dbReference type="Pfam" id="PF00005">
    <property type="entry name" value="ABC_tran"/>
    <property type="match status" value="1"/>
</dbReference>
<organism evidence="5 6">
    <name type="scientific">Chitinophaga silvatica</name>
    <dbReference type="NCBI Taxonomy" id="2282649"/>
    <lineage>
        <taxon>Bacteria</taxon>
        <taxon>Pseudomonadati</taxon>
        <taxon>Bacteroidota</taxon>
        <taxon>Chitinophagia</taxon>
        <taxon>Chitinophagales</taxon>
        <taxon>Chitinophagaceae</taxon>
        <taxon>Chitinophaga</taxon>
    </lineage>
</organism>
<dbReference type="GO" id="GO:0016887">
    <property type="term" value="F:ATP hydrolysis activity"/>
    <property type="evidence" value="ECO:0007669"/>
    <property type="project" value="InterPro"/>
</dbReference>
<comment type="caution">
    <text evidence="5">The sequence shown here is derived from an EMBL/GenBank/DDBJ whole genome shotgun (WGS) entry which is preliminary data.</text>
</comment>
<dbReference type="InterPro" id="IPR027417">
    <property type="entry name" value="P-loop_NTPase"/>
</dbReference>
<keyword evidence="3 5" id="KW-0067">ATP-binding</keyword>
<sequence>MSDSVITLRDVKKNYQGIPILDVPSLEIPAGIHWLQGQNGAGKTTCMKVIAGLIPFSGEILLQQQVSSKKDPVTLRRLINYAEAEPLFPSFLTGRDLLSLYINTKGGDKDWITDIVDILGIQGYIDNPVSSYSSGMLKKLSLLLAFTGNPALILLDEPLITIDTAAVDTLYNLIREKNNEGVSFIITSHQPFDEQKITLTGKLIVADKTITRN</sequence>
<evidence type="ECO:0000259" key="4">
    <source>
        <dbReference type="PROSITE" id="PS50893"/>
    </source>
</evidence>
<dbReference type="PROSITE" id="PS00211">
    <property type="entry name" value="ABC_TRANSPORTER_1"/>
    <property type="match status" value="1"/>
</dbReference>
<dbReference type="Gene3D" id="3.40.50.300">
    <property type="entry name" value="P-loop containing nucleotide triphosphate hydrolases"/>
    <property type="match status" value="1"/>
</dbReference>
<dbReference type="PROSITE" id="PS50893">
    <property type="entry name" value="ABC_TRANSPORTER_2"/>
    <property type="match status" value="1"/>
</dbReference>
<accession>A0A3E1YEH1</accession>
<evidence type="ECO:0000313" key="6">
    <source>
        <dbReference type="Proteomes" id="UP000260644"/>
    </source>
</evidence>
<dbReference type="SUPFAM" id="SSF52540">
    <property type="entry name" value="P-loop containing nucleoside triphosphate hydrolases"/>
    <property type="match status" value="1"/>
</dbReference>
<dbReference type="OrthoDB" id="9801987at2"/>
<evidence type="ECO:0000256" key="3">
    <source>
        <dbReference type="ARBA" id="ARBA00022840"/>
    </source>
</evidence>
<dbReference type="InterPro" id="IPR051782">
    <property type="entry name" value="ABC_Transporter_VariousFunc"/>
</dbReference>
<dbReference type="PANTHER" id="PTHR42939">
    <property type="entry name" value="ABC TRANSPORTER ATP-BINDING PROTEIN ALBC-RELATED"/>
    <property type="match status" value="1"/>
</dbReference>
<dbReference type="GO" id="GO:0005524">
    <property type="term" value="F:ATP binding"/>
    <property type="evidence" value="ECO:0007669"/>
    <property type="project" value="UniProtKB-KW"/>
</dbReference>
<dbReference type="InterPro" id="IPR003439">
    <property type="entry name" value="ABC_transporter-like_ATP-bd"/>
</dbReference>
<keyword evidence="6" id="KW-1185">Reference proteome</keyword>
<keyword evidence="1" id="KW-0813">Transport</keyword>
<evidence type="ECO:0000256" key="1">
    <source>
        <dbReference type="ARBA" id="ARBA00022448"/>
    </source>
</evidence>
<dbReference type="InterPro" id="IPR017871">
    <property type="entry name" value="ABC_transporter-like_CS"/>
</dbReference>
<evidence type="ECO:0000256" key="2">
    <source>
        <dbReference type="ARBA" id="ARBA00022741"/>
    </source>
</evidence>
<keyword evidence="2" id="KW-0547">Nucleotide-binding</keyword>
<dbReference type="Proteomes" id="UP000260644">
    <property type="component" value="Unassembled WGS sequence"/>
</dbReference>
<dbReference type="RefSeq" id="WP_116974879.1">
    <property type="nucleotide sequence ID" value="NZ_QPMM01000002.1"/>
</dbReference>
<reference evidence="5 6" key="1">
    <citation type="submission" date="2018-07" db="EMBL/GenBank/DDBJ databases">
        <title>Chitinophaga K2CV101002-2 sp. nov., isolated from a monsoon evergreen broad-leaved forest soil.</title>
        <authorList>
            <person name="Lv Y."/>
        </authorList>
    </citation>
    <scope>NUCLEOTIDE SEQUENCE [LARGE SCALE GENOMIC DNA]</scope>
    <source>
        <strain evidence="5 6">GDMCC 1.1288</strain>
    </source>
</reference>
<proteinExistence type="predicted"/>
<gene>
    <name evidence="5" type="ORF">DVR12_06765</name>
</gene>
<dbReference type="AlphaFoldDB" id="A0A3E1YEH1"/>
<evidence type="ECO:0000313" key="5">
    <source>
        <dbReference type="EMBL" id="RFS24884.1"/>
    </source>
</evidence>
<feature type="domain" description="ABC transporter" evidence="4">
    <location>
        <begin position="6"/>
        <end position="213"/>
    </location>
</feature>
<protein>
    <submittedName>
        <fullName evidence="5">ABC transporter ATP-binding protein</fullName>
    </submittedName>
</protein>
<name>A0A3E1YEH1_9BACT</name>
<dbReference type="EMBL" id="QPMM01000002">
    <property type="protein sequence ID" value="RFS24884.1"/>
    <property type="molecule type" value="Genomic_DNA"/>
</dbReference>
<dbReference type="PANTHER" id="PTHR42939:SF1">
    <property type="entry name" value="ABC TRANSPORTER ATP-BINDING PROTEIN ALBC-RELATED"/>
    <property type="match status" value="1"/>
</dbReference>